<dbReference type="AlphaFoldDB" id="A0A183UCQ9"/>
<reference evidence="1 2" key="2">
    <citation type="submission" date="2018-11" db="EMBL/GenBank/DDBJ databases">
        <authorList>
            <consortium name="Pathogen Informatics"/>
        </authorList>
    </citation>
    <scope>NUCLEOTIDE SEQUENCE [LARGE SCALE GENOMIC DNA]</scope>
</reference>
<dbReference type="Proteomes" id="UP000050794">
    <property type="component" value="Unassembled WGS sequence"/>
</dbReference>
<proteinExistence type="predicted"/>
<name>A0A183UCQ9_TOXCA</name>
<dbReference type="EMBL" id="UYWY01019465">
    <property type="protein sequence ID" value="VDM37585.1"/>
    <property type="molecule type" value="Genomic_DNA"/>
</dbReference>
<sequence>MRKRVVPIRRVGDPLPAVSSFITPTLTPLMLLAWAKYFAVCKADGTASSLPQVSVHKTDRGRNGHFAVPFR</sequence>
<evidence type="ECO:0000313" key="1">
    <source>
        <dbReference type="EMBL" id="VDM37585.1"/>
    </source>
</evidence>
<evidence type="ECO:0000313" key="3">
    <source>
        <dbReference type="WBParaSite" id="TCNE_0000627901-mRNA-1"/>
    </source>
</evidence>
<accession>A0A183UCQ9</accession>
<reference evidence="3" key="1">
    <citation type="submission" date="2016-06" db="UniProtKB">
        <authorList>
            <consortium name="WormBaseParasite"/>
        </authorList>
    </citation>
    <scope>IDENTIFICATION</scope>
</reference>
<protein>
    <submittedName>
        <fullName evidence="3">Transposase</fullName>
    </submittedName>
</protein>
<dbReference type="WBParaSite" id="TCNE_0000627901-mRNA-1">
    <property type="protein sequence ID" value="TCNE_0000627901-mRNA-1"/>
    <property type="gene ID" value="TCNE_0000627901"/>
</dbReference>
<evidence type="ECO:0000313" key="2">
    <source>
        <dbReference type="Proteomes" id="UP000050794"/>
    </source>
</evidence>
<organism evidence="2 3">
    <name type="scientific">Toxocara canis</name>
    <name type="common">Canine roundworm</name>
    <dbReference type="NCBI Taxonomy" id="6265"/>
    <lineage>
        <taxon>Eukaryota</taxon>
        <taxon>Metazoa</taxon>
        <taxon>Ecdysozoa</taxon>
        <taxon>Nematoda</taxon>
        <taxon>Chromadorea</taxon>
        <taxon>Rhabditida</taxon>
        <taxon>Spirurina</taxon>
        <taxon>Ascaridomorpha</taxon>
        <taxon>Ascaridoidea</taxon>
        <taxon>Toxocaridae</taxon>
        <taxon>Toxocara</taxon>
    </lineage>
</organism>
<gene>
    <name evidence="1" type="ORF">TCNE_LOCUS6279</name>
</gene>
<keyword evidence="2" id="KW-1185">Reference proteome</keyword>